<gene>
    <name evidence="2" type="ORF">LCGC14_0352730</name>
</gene>
<organism evidence="2">
    <name type="scientific">marine sediment metagenome</name>
    <dbReference type="NCBI Taxonomy" id="412755"/>
    <lineage>
        <taxon>unclassified sequences</taxon>
        <taxon>metagenomes</taxon>
        <taxon>ecological metagenomes</taxon>
    </lineage>
</organism>
<dbReference type="Gene3D" id="1.10.3290.10">
    <property type="entry name" value="Fido-like domain"/>
    <property type="match status" value="1"/>
</dbReference>
<dbReference type="PROSITE" id="PS51459">
    <property type="entry name" value="FIDO"/>
    <property type="match status" value="1"/>
</dbReference>
<dbReference type="InterPro" id="IPR040198">
    <property type="entry name" value="Fido_containing"/>
</dbReference>
<proteinExistence type="predicted"/>
<evidence type="ECO:0000313" key="2">
    <source>
        <dbReference type="EMBL" id="KKN78172.1"/>
    </source>
</evidence>
<dbReference type="Pfam" id="PF02661">
    <property type="entry name" value="Fic"/>
    <property type="match status" value="1"/>
</dbReference>
<protein>
    <recommendedName>
        <fullName evidence="1">Fido domain-containing protein</fullName>
    </recommendedName>
</protein>
<evidence type="ECO:0000259" key="1">
    <source>
        <dbReference type="PROSITE" id="PS51459"/>
    </source>
</evidence>
<name>A0A0F9TT86_9ZZZZ</name>
<feature type="domain" description="Fido" evidence="1">
    <location>
        <begin position="132"/>
        <end position="299"/>
    </location>
</feature>
<dbReference type="PANTHER" id="PTHR13504:SF38">
    <property type="entry name" value="FIDO DOMAIN-CONTAINING PROTEIN"/>
    <property type="match status" value="1"/>
</dbReference>
<accession>A0A0F9TT86</accession>
<dbReference type="EMBL" id="LAZR01000267">
    <property type="protein sequence ID" value="KKN78172.1"/>
    <property type="molecule type" value="Genomic_DNA"/>
</dbReference>
<dbReference type="SUPFAM" id="SSF140931">
    <property type="entry name" value="Fic-like"/>
    <property type="match status" value="1"/>
</dbReference>
<dbReference type="InterPro" id="IPR036597">
    <property type="entry name" value="Fido-like_dom_sf"/>
</dbReference>
<comment type="caution">
    <text evidence="2">The sequence shown here is derived from an EMBL/GenBank/DDBJ whole genome shotgun (WGS) entry which is preliminary data.</text>
</comment>
<dbReference type="PANTHER" id="PTHR13504">
    <property type="entry name" value="FIDO DOMAIN-CONTAINING PROTEIN DDB_G0283145"/>
    <property type="match status" value="1"/>
</dbReference>
<sequence length="411" mass="45791">MTNTEADIKEDIKAAPDRSESVGLAEPLLISESSRRRTELTDLALELAQRSAGFRKSLPEGVMSALADLVRSMNCYYSNLIEGHDTHPIDIERALRDDYSADPQKRNLQLEAKAHIAVQQWIDEGGMDGRAFTVAGICELHRRFCELLPDALLFLRMESTGETIKVVPGAYRTRDVQVGLHVPVSPDAVPRFMARFEDVYTKVGRTDTILAAATAHHRLAWIHPFTDGNGRVMRLMSYAALRDVLDTGGVWSIARGLARNAEEYKQHLAACDLTRRNDLDGRGHLSEEALAAFTAFFLRTCIDQVTFMEELVQPDRLRTRILLWAEEEIRMDTLPPKAGNVLEAVLYRGMLPRADVPDLLGTGPRQARRIVSSLIERGVLASGSTRAPLHLTFPAILAARWMPGLFPEKSG</sequence>
<dbReference type="AlphaFoldDB" id="A0A0F9TT86"/>
<dbReference type="InterPro" id="IPR003812">
    <property type="entry name" value="Fido"/>
</dbReference>
<reference evidence="2" key="1">
    <citation type="journal article" date="2015" name="Nature">
        <title>Complex archaea that bridge the gap between prokaryotes and eukaryotes.</title>
        <authorList>
            <person name="Spang A."/>
            <person name="Saw J.H."/>
            <person name="Jorgensen S.L."/>
            <person name="Zaremba-Niedzwiedzka K."/>
            <person name="Martijn J."/>
            <person name="Lind A.E."/>
            <person name="van Eijk R."/>
            <person name="Schleper C."/>
            <person name="Guy L."/>
            <person name="Ettema T.J."/>
        </authorList>
    </citation>
    <scope>NUCLEOTIDE SEQUENCE</scope>
</reference>